<evidence type="ECO:0000313" key="2">
    <source>
        <dbReference type="Proteomes" id="UP000887575"/>
    </source>
</evidence>
<sequence>MRSIVVTLALAVAAYAATCTDGTTNVFTIADQNDPNLDIHFENVKVQTYDDNGKPACNGNAPSLNLPGMIKLVSGDIKVTAANDLSKEEADLTLVKNSLLIGTVCDNGKSKNPLVPDEDCKIADICSVLGADMCKLLGTPGTYDLATIEKDLNITGTITLPSINGAINGILKGEWSIGILLQANGKHFGNIKLPGNAKWLYIN</sequence>
<evidence type="ECO:0000256" key="1">
    <source>
        <dbReference type="SAM" id="SignalP"/>
    </source>
</evidence>
<dbReference type="WBParaSite" id="MBELARI_LOCUS21660">
    <property type="protein sequence ID" value="MBELARI_LOCUS21660"/>
    <property type="gene ID" value="MBELARI_LOCUS21660"/>
</dbReference>
<proteinExistence type="predicted"/>
<keyword evidence="2" id="KW-1185">Reference proteome</keyword>
<feature type="chain" id="PRO_5042093643" evidence="1">
    <location>
        <begin position="17"/>
        <end position="203"/>
    </location>
</feature>
<organism evidence="2 3">
    <name type="scientific">Mesorhabditis belari</name>
    <dbReference type="NCBI Taxonomy" id="2138241"/>
    <lineage>
        <taxon>Eukaryota</taxon>
        <taxon>Metazoa</taxon>
        <taxon>Ecdysozoa</taxon>
        <taxon>Nematoda</taxon>
        <taxon>Chromadorea</taxon>
        <taxon>Rhabditida</taxon>
        <taxon>Rhabditina</taxon>
        <taxon>Rhabditomorpha</taxon>
        <taxon>Rhabditoidea</taxon>
        <taxon>Rhabditidae</taxon>
        <taxon>Mesorhabditinae</taxon>
        <taxon>Mesorhabditis</taxon>
    </lineage>
</organism>
<reference evidence="3" key="1">
    <citation type="submission" date="2024-02" db="UniProtKB">
        <authorList>
            <consortium name="WormBaseParasite"/>
        </authorList>
    </citation>
    <scope>IDENTIFICATION</scope>
</reference>
<protein>
    <submittedName>
        <fullName evidence="3">Uncharacterized protein</fullName>
    </submittedName>
</protein>
<evidence type="ECO:0000313" key="3">
    <source>
        <dbReference type="WBParaSite" id="MBELARI_LOCUS21660"/>
    </source>
</evidence>
<accession>A0AAF3F533</accession>
<name>A0AAF3F533_9BILA</name>
<keyword evidence="1" id="KW-0732">Signal</keyword>
<dbReference type="Proteomes" id="UP000887575">
    <property type="component" value="Unassembled WGS sequence"/>
</dbReference>
<feature type="signal peptide" evidence="1">
    <location>
        <begin position="1"/>
        <end position="16"/>
    </location>
</feature>
<dbReference type="AlphaFoldDB" id="A0AAF3F533"/>